<accession>A0A0R3WKE0</accession>
<feature type="transmembrane region" description="Helical" evidence="8">
    <location>
        <begin position="320"/>
        <end position="336"/>
    </location>
</feature>
<dbReference type="OrthoDB" id="9990906at2759"/>
<evidence type="ECO:0000313" key="12">
    <source>
        <dbReference type="WBParaSite" id="TTAC_0000117701-mRNA-1"/>
    </source>
</evidence>
<keyword evidence="3 8" id="KW-1133">Transmembrane helix</keyword>
<feature type="transmembrane region" description="Helical" evidence="8">
    <location>
        <begin position="52"/>
        <end position="71"/>
    </location>
</feature>
<dbReference type="GO" id="GO:0004930">
    <property type="term" value="F:G protein-coupled receptor activity"/>
    <property type="evidence" value="ECO:0007669"/>
    <property type="project" value="UniProtKB-KW"/>
</dbReference>
<dbReference type="InterPro" id="IPR017452">
    <property type="entry name" value="GPCR_Rhodpsn_7TM"/>
</dbReference>
<name>A0A0R3WKE0_HYDTA</name>
<evidence type="ECO:0000256" key="6">
    <source>
        <dbReference type="ARBA" id="ARBA00023170"/>
    </source>
</evidence>
<evidence type="ECO:0000256" key="2">
    <source>
        <dbReference type="ARBA" id="ARBA00022692"/>
    </source>
</evidence>
<evidence type="ECO:0000259" key="9">
    <source>
        <dbReference type="PROSITE" id="PS50262"/>
    </source>
</evidence>
<keyword evidence="11" id="KW-1185">Reference proteome</keyword>
<dbReference type="EMBL" id="UYWX01000203">
    <property type="protein sequence ID" value="VDM17584.1"/>
    <property type="molecule type" value="Genomic_DNA"/>
</dbReference>
<gene>
    <name evidence="10" type="ORF">TTAC_LOCUS1178</name>
</gene>
<organism evidence="12">
    <name type="scientific">Hydatigena taeniaeformis</name>
    <name type="common">Feline tapeworm</name>
    <name type="synonym">Taenia taeniaeformis</name>
    <dbReference type="NCBI Taxonomy" id="6205"/>
    <lineage>
        <taxon>Eukaryota</taxon>
        <taxon>Metazoa</taxon>
        <taxon>Spiralia</taxon>
        <taxon>Lophotrochozoa</taxon>
        <taxon>Platyhelminthes</taxon>
        <taxon>Cestoda</taxon>
        <taxon>Eucestoda</taxon>
        <taxon>Cyclophyllidea</taxon>
        <taxon>Taeniidae</taxon>
        <taxon>Hydatigera</taxon>
    </lineage>
</organism>
<feature type="transmembrane region" description="Helical" evidence="8">
    <location>
        <begin position="108"/>
        <end position="127"/>
    </location>
</feature>
<comment type="subcellular location">
    <subcellularLocation>
        <location evidence="1">Membrane</location>
        <topology evidence="1">Multi-pass membrane protein</topology>
    </subcellularLocation>
</comment>
<evidence type="ECO:0000313" key="10">
    <source>
        <dbReference type="EMBL" id="VDM17584.1"/>
    </source>
</evidence>
<dbReference type="PANTHER" id="PTHR24243:SF233">
    <property type="entry name" value="THYROTROPIN-RELEASING HORMONE RECEPTOR"/>
    <property type="match status" value="1"/>
</dbReference>
<keyword evidence="6" id="KW-0675">Receptor</keyword>
<dbReference type="WBParaSite" id="TTAC_0000117701-mRNA-1">
    <property type="protein sequence ID" value="TTAC_0000117701-mRNA-1"/>
    <property type="gene ID" value="TTAC_0000117701"/>
</dbReference>
<dbReference type="AlphaFoldDB" id="A0A0R3WKE0"/>
<dbReference type="SUPFAM" id="SSF81321">
    <property type="entry name" value="Family A G protein-coupled receptor-like"/>
    <property type="match status" value="1"/>
</dbReference>
<feature type="transmembrane region" description="Helical" evidence="8">
    <location>
        <begin position="268"/>
        <end position="287"/>
    </location>
</feature>
<evidence type="ECO:0000256" key="3">
    <source>
        <dbReference type="ARBA" id="ARBA00022989"/>
    </source>
</evidence>
<dbReference type="PROSITE" id="PS50262">
    <property type="entry name" value="G_PROTEIN_RECEP_F1_2"/>
    <property type="match status" value="1"/>
</dbReference>
<sequence length="377" mass="42827">MVDCSDVVNTLFTLVACVRFFVSPLLFILGVAANMMVFYLFLTNKPITRYNLYPIALSIFESIVLLLNAFIDDFLGRGLYYFSNGKVRIKVDTASLAACQFFEFAESWSSFVAAYIMLAFGIDRVLSIGLPHRFQRDRYIGGTILIYFGIVVVGAALSAPIAAGSELKYENQATTKVWFPEATKNVSTMVVCTLSMHKGTGYYTKVNVTVITFLIPTFLLVIINCIIIGQMVKFLRRRKNLFAVQNMRRKSHQIISDQGENRTELRRVITYLLISFVSFACTLPFTVTICVRAGQDSTTPRCESSVVAELSRLFNSTKDIQYACHGYTYIFFFKFFRNRLKQMCSRMQGYCCCRVNRVLAKKNRNAEITQVTHTSPK</sequence>
<evidence type="ECO:0000256" key="5">
    <source>
        <dbReference type="ARBA" id="ARBA00023136"/>
    </source>
</evidence>
<keyword evidence="4" id="KW-0297">G-protein coupled receptor</keyword>
<dbReference type="Pfam" id="PF00001">
    <property type="entry name" value="7tm_1"/>
    <property type="match status" value="1"/>
</dbReference>
<evidence type="ECO:0000256" key="1">
    <source>
        <dbReference type="ARBA" id="ARBA00004141"/>
    </source>
</evidence>
<reference evidence="10 11" key="2">
    <citation type="submission" date="2018-11" db="EMBL/GenBank/DDBJ databases">
        <authorList>
            <consortium name="Pathogen Informatics"/>
        </authorList>
    </citation>
    <scope>NUCLEOTIDE SEQUENCE [LARGE SCALE GENOMIC DNA]</scope>
</reference>
<reference evidence="12" key="1">
    <citation type="submission" date="2017-02" db="UniProtKB">
        <authorList>
            <consortium name="WormBaseParasite"/>
        </authorList>
    </citation>
    <scope>IDENTIFICATION</scope>
</reference>
<feature type="transmembrane region" description="Helical" evidence="8">
    <location>
        <begin position="20"/>
        <end position="40"/>
    </location>
</feature>
<keyword evidence="5 8" id="KW-0472">Membrane</keyword>
<dbReference type="PANTHER" id="PTHR24243">
    <property type="entry name" value="G-PROTEIN COUPLED RECEPTOR"/>
    <property type="match status" value="1"/>
</dbReference>
<feature type="domain" description="G-protein coupled receptors family 1 profile" evidence="9">
    <location>
        <begin position="33"/>
        <end position="322"/>
    </location>
</feature>
<evidence type="ECO:0000256" key="7">
    <source>
        <dbReference type="ARBA" id="ARBA00023224"/>
    </source>
</evidence>
<keyword evidence="7" id="KW-0807">Transducer</keyword>
<evidence type="ECO:0000256" key="8">
    <source>
        <dbReference type="SAM" id="Phobius"/>
    </source>
</evidence>
<evidence type="ECO:0000256" key="4">
    <source>
        <dbReference type="ARBA" id="ARBA00023040"/>
    </source>
</evidence>
<keyword evidence="2 8" id="KW-0812">Transmembrane</keyword>
<feature type="transmembrane region" description="Helical" evidence="8">
    <location>
        <begin position="139"/>
        <end position="163"/>
    </location>
</feature>
<protein>
    <submittedName>
        <fullName evidence="12">G_PROTEIN_RECEP_F1_2 domain-containing protein</fullName>
    </submittedName>
</protein>
<feature type="transmembrane region" description="Helical" evidence="8">
    <location>
        <begin position="206"/>
        <end position="229"/>
    </location>
</feature>
<proteinExistence type="predicted"/>
<dbReference type="Gene3D" id="1.20.1070.10">
    <property type="entry name" value="Rhodopsin 7-helix transmembrane proteins"/>
    <property type="match status" value="1"/>
</dbReference>
<dbReference type="GO" id="GO:0005886">
    <property type="term" value="C:plasma membrane"/>
    <property type="evidence" value="ECO:0007669"/>
    <property type="project" value="TreeGrafter"/>
</dbReference>
<dbReference type="Proteomes" id="UP000274429">
    <property type="component" value="Unassembled WGS sequence"/>
</dbReference>
<dbReference type="InterPro" id="IPR000276">
    <property type="entry name" value="GPCR_Rhodpsn"/>
</dbReference>
<dbReference type="PRINTS" id="PR00237">
    <property type="entry name" value="GPCRRHODOPSN"/>
</dbReference>
<evidence type="ECO:0000313" key="11">
    <source>
        <dbReference type="Proteomes" id="UP000274429"/>
    </source>
</evidence>